<evidence type="ECO:0000259" key="1">
    <source>
        <dbReference type="Pfam" id="PF13173"/>
    </source>
</evidence>
<dbReference type="SUPFAM" id="SSF52540">
    <property type="entry name" value="P-loop containing nucleoside triphosphate hydrolases"/>
    <property type="match status" value="1"/>
</dbReference>
<dbReference type="Pfam" id="PF13635">
    <property type="entry name" value="DUF4143"/>
    <property type="match status" value="1"/>
</dbReference>
<dbReference type="InterPro" id="IPR025420">
    <property type="entry name" value="DUF4143"/>
</dbReference>
<feature type="domain" description="DUF4143" evidence="2">
    <location>
        <begin position="203"/>
        <end position="353"/>
    </location>
</feature>
<reference evidence="4" key="1">
    <citation type="submission" date="2016-01" db="EMBL/GenBank/DDBJ databases">
        <authorList>
            <person name="Oliw E.H."/>
        </authorList>
    </citation>
    <scope>NUCLEOTIDE SEQUENCE</scope>
    <source>
        <strain evidence="4">1</strain>
    </source>
</reference>
<protein>
    <submittedName>
        <fullName evidence="3">ATPase</fullName>
    </submittedName>
</protein>
<organism evidence="4 5">
    <name type="scientific">Thermococcus chitonophagus</name>
    <dbReference type="NCBI Taxonomy" id="54262"/>
    <lineage>
        <taxon>Archaea</taxon>
        <taxon>Methanobacteriati</taxon>
        <taxon>Methanobacteriota</taxon>
        <taxon>Thermococci</taxon>
        <taxon>Thermococcales</taxon>
        <taxon>Thermococcaceae</taxon>
        <taxon>Thermococcus</taxon>
    </lineage>
</organism>
<accession>A0A160VRK0</accession>
<proteinExistence type="predicted"/>
<dbReference type="KEGG" id="tch:CHITON_0776"/>
<dbReference type="Pfam" id="PF13173">
    <property type="entry name" value="AAA_14"/>
    <property type="match status" value="1"/>
</dbReference>
<evidence type="ECO:0000313" key="3">
    <source>
        <dbReference type="EMBL" id="ASJ17580.1"/>
    </source>
</evidence>
<sequence>MLKEITEEYLGALNRISIIEREAKLPSGSDIKAIVGVRRVGKTVLMLQRVRELLEKGENAVYISFDEPEIRKLNHRELAEEVRREFPSGNVYLFLDEVQEWEEWDARIRWLHDVGDFDIYISGSSSTLLSSEIPSRLRGRYISRVILPFSFREVSSQDTKTFRNRGKIRKVLDDYLRWGGFPEVWTFKSREKIISIVETVFYRDIIKRFKIRDIKEFEDFFYYVLSLYSSYFTYRSLQRALASWIKLSVKTVMNYLKYMESSMLIYTIPTFSPSQREIIRRPKKLYIVDHGLANLFFRGMDMGRRIENVVFLELLRRKLYRNPLLKIFYYSGPEGEVDFVLVEGNKVIELIQVTVEVTPANYKREVEGLIKVGKKLKCNNLTLVTLERSDVDGVKVIPLWEFLLSSQESLLREL</sequence>
<evidence type="ECO:0000259" key="2">
    <source>
        <dbReference type="Pfam" id="PF13635"/>
    </source>
</evidence>
<reference evidence="5" key="2">
    <citation type="submission" date="2016-01" db="EMBL/GenBank/DDBJ databases">
        <authorList>
            <person name="Vorgias C.E."/>
        </authorList>
    </citation>
    <scope>NUCLEOTIDE SEQUENCE [LARGE SCALE GENOMIC DNA]</scope>
</reference>
<dbReference type="RefSeq" id="WP_068579488.1">
    <property type="nucleotide sequence ID" value="NZ_CP015193.1"/>
</dbReference>
<evidence type="ECO:0000313" key="6">
    <source>
        <dbReference type="Proteomes" id="UP000250189"/>
    </source>
</evidence>
<dbReference type="PANTHER" id="PTHR33295:SF21">
    <property type="entry name" value="ATPASE, AAA SUPERFAMILY-RELATED"/>
    <property type="match status" value="1"/>
</dbReference>
<dbReference type="Gene3D" id="3.40.50.300">
    <property type="entry name" value="P-loop containing nucleotide triphosphate hydrolases"/>
    <property type="match status" value="1"/>
</dbReference>
<dbReference type="AlphaFoldDB" id="A0A160VRK0"/>
<keyword evidence="6" id="KW-1185">Reference proteome</keyword>
<dbReference type="GeneID" id="33321979"/>
<dbReference type="PANTHER" id="PTHR33295">
    <property type="entry name" value="ATPASE"/>
    <property type="match status" value="1"/>
</dbReference>
<dbReference type="InterPro" id="IPR027417">
    <property type="entry name" value="P-loop_NTPase"/>
</dbReference>
<feature type="domain" description="AAA" evidence="1">
    <location>
        <begin position="30"/>
        <end position="154"/>
    </location>
</feature>
<evidence type="ECO:0000313" key="5">
    <source>
        <dbReference type="Proteomes" id="UP000093069"/>
    </source>
</evidence>
<gene>
    <name evidence="3" type="ORF">A3L04_05345</name>
    <name evidence="4" type="ORF">CHITON_0776</name>
</gene>
<name>A0A160VRK0_9EURY</name>
<dbReference type="EMBL" id="LN999010">
    <property type="protein sequence ID" value="CUX77555.1"/>
    <property type="molecule type" value="Genomic_DNA"/>
</dbReference>
<dbReference type="Proteomes" id="UP000250189">
    <property type="component" value="Chromosome"/>
</dbReference>
<dbReference type="Proteomes" id="UP000093069">
    <property type="component" value="Chromosome I"/>
</dbReference>
<dbReference type="InterPro" id="IPR041682">
    <property type="entry name" value="AAA_14"/>
</dbReference>
<dbReference type="EMBL" id="CP015193">
    <property type="protein sequence ID" value="ASJ17580.1"/>
    <property type="molecule type" value="Genomic_DNA"/>
</dbReference>
<reference evidence="3 6" key="3">
    <citation type="submission" date="2016-04" db="EMBL/GenBank/DDBJ databases">
        <title>Complete genome sequence of Thermococcus chitonophagus type strain GC74.</title>
        <authorList>
            <person name="Oger P.M."/>
        </authorList>
    </citation>
    <scope>NUCLEOTIDE SEQUENCE [LARGE SCALE GENOMIC DNA]</scope>
    <source>
        <strain evidence="3 6">GC74</strain>
    </source>
</reference>
<evidence type="ECO:0000313" key="4">
    <source>
        <dbReference type="EMBL" id="CUX77555.1"/>
    </source>
</evidence>